<feature type="region of interest" description="Disordered" evidence="1">
    <location>
        <begin position="1"/>
        <end position="40"/>
    </location>
</feature>
<dbReference type="AlphaFoldDB" id="A0A5B7JNW4"/>
<keyword evidence="3" id="KW-1185">Reference proteome</keyword>
<sequence>MERVAEIFASRGRDSGDGKAENTPTHQTVQRGWTGEGQVRRRAQGEIAVVLPYILLRLGRAGLSAHESGRKEQQGKEETEENVKKEKDEEKERLKGAGMMEEPLHSFKNTLQKCPHKKTRYTEIHISSLS</sequence>
<dbReference type="EMBL" id="VSRR010106293">
    <property type="protein sequence ID" value="MPC96519.1"/>
    <property type="molecule type" value="Genomic_DNA"/>
</dbReference>
<feature type="compositionally biased region" description="Polar residues" evidence="1">
    <location>
        <begin position="22"/>
        <end position="31"/>
    </location>
</feature>
<reference evidence="2 3" key="1">
    <citation type="submission" date="2019-05" db="EMBL/GenBank/DDBJ databases">
        <title>Another draft genome of Portunus trituberculatus and its Hox gene families provides insights of decapod evolution.</title>
        <authorList>
            <person name="Jeong J.-H."/>
            <person name="Song I."/>
            <person name="Kim S."/>
            <person name="Choi T."/>
            <person name="Kim D."/>
            <person name="Ryu S."/>
            <person name="Kim W."/>
        </authorList>
    </citation>
    <scope>NUCLEOTIDE SEQUENCE [LARGE SCALE GENOMIC DNA]</scope>
    <source>
        <tissue evidence="2">Muscle</tissue>
    </source>
</reference>
<comment type="caution">
    <text evidence="2">The sequence shown here is derived from an EMBL/GenBank/DDBJ whole genome shotgun (WGS) entry which is preliminary data.</text>
</comment>
<feature type="compositionally biased region" description="Basic and acidic residues" evidence="1">
    <location>
        <begin position="1"/>
        <end position="20"/>
    </location>
</feature>
<proteinExistence type="predicted"/>
<feature type="region of interest" description="Disordered" evidence="1">
    <location>
        <begin position="62"/>
        <end position="105"/>
    </location>
</feature>
<gene>
    <name evidence="2" type="ORF">E2C01_091782</name>
</gene>
<dbReference type="Proteomes" id="UP000324222">
    <property type="component" value="Unassembled WGS sequence"/>
</dbReference>
<organism evidence="2 3">
    <name type="scientific">Portunus trituberculatus</name>
    <name type="common">Swimming crab</name>
    <name type="synonym">Neptunus trituberculatus</name>
    <dbReference type="NCBI Taxonomy" id="210409"/>
    <lineage>
        <taxon>Eukaryota</taxon>
        <taxon>Metazoa</taxon>
        <taxon>Ecdysozoa</taxon>
        <taxon>Arthropoda</taxon>
        <taxon>Crustacea</taxon>
        <taxon>Multicrustacea</taxon>
        <taxon>Malacostraca</taxon>
        <taxon>Eumalacostraca</taxon>
        <taxon>Eucarida</taxon>
        <taxon>Decapoda</taxon>
        <taxon>Pleocyemata</taxon>
        <taxon>Brachyura</taxon>
        <taxon>Eubrachyura</taxon>
        <taxon>Portunoidea</taxon>
        <taxon>Portunidae</taxon>
        <taxon>Portuninae</taxon>
        <taxon>Portunus</taxon>
    </lineage>
</organism>
<protein>
    <submittedName>
        <fullName evidence="2">Uncharacterized protein</fullName>
    </submittedName>
</protein>
<name>A0A5B7JNW4_PORTR</name>
<feature type="compositionally biased region" description="Basic and acidic residues" evidence="1">
    <location>
        <begin position="67"/>
        <end position="95"/>
    </location>
</feature>
<accession>A0A5B7JNW4</accession>
<evidence type="ECO:0000256" key="1">
    <source>
        <dbReference type="SAM" id="MobiDB-lite"/>
    </source>
</evidence>
<evidence type="ECO:0000313" key="3">
    <source>
        <dbReference type="Proteomes" id="UP000324222"/>
    </source>
</evidence>
<evidence type="ECO:0000313" key="2">
    <source>
        <dbReference type="EMBL" id="MPC96519.1"/>
    </source>
</evidence>